<dbReference type="PANTHER" id="PTHR45737">
    <property type="entry name" value="VON WILLEBRAND FACTOR A DOMAIN-CONTAINING PROTEIN 5A"/>
    <property type="match status" value="1"/>
</dbReference>
<dbReference type="AlphaFoldDB" id="A0A8C4RN10"/>
<reference evidence="3" key="2">
    <citation type="submission" date="2025-08" db="UniProtKB">
        <authorList>
            <consortium name="Ensembl"/>
        </authorList>
    </citation>
    <scope>IDENTIFICATION</scope>
</reference>
<feature type="domain" description="VIT" evidence="2">
    <location>
        <begin position="1"/>
        <end position="77"/>
    </location>
</feature>
<dbReference type="Pfam" id="PF08487">
    <property type="entry name" value="VIT"/>
    <property type="match status" value="1"/>
</dbReference>
<name>A0A8C4RN10_ERPCA</name>
<dbReference type="SMART" id="SM00327">
    <property type="entry name" value="VWA"/>
    <property type="match status" value="1"/>
</dbReference>
<dbReference type="PROSITE" id="PS50234">
    <property type="entry name" value="VWFA"/>
    <property type="match status" value="1"/>
</dbReference>
<protein>
    <submittedName>
        <fullName evidence="3">von Willebrand factor A domain-containing protein 5A-like</fullName>
    </submittedName>
</protein>
<dbReference type="PANTHER" id="PTHR45737:SF6">
    <property type="entry name" value="VON WILLEBRAND FACTOR A DOMAIN-CONTAINING PROTEIN 5A"/>
    <property type="match status" value="1"/>
</dbReference>
<dbReference type="InterPro" id="IPR002035">
    <property type="entry name" value="VWF_A"/>
</dbReference>
<reference evidence="3" key="3">
    <citation type="submission" date="2025-09" db="UniProtKB">
        <authorList>
            <consortium name="Ensembl"/>
        </authorList>
    </citation>
    <scope>IDENTIFICATION</scope>
</reference>
<organism evidence="3 4">
    <name type="scientific">Erpetoichthys calabaricus</name>
    <name type="common">Rope fish</name>
    <name type="synonym">Calamoichthys calabaricus</name>
    <dbReference type="NCBI Taxonomy" id="27687"/>
    <lineage>
        <taxon>Eukaryota</taxon>
        <taxon>Metazoa</taxon>
        <taxon>Chordata</taxon>
        <taxon>Craniata</taxon>
        <taxon>Vertebrata</taxon>
        <taxon>Euteleostomi</taxon>
        <taxon>Actinopterygii</taxon>
        <taxon>Polypteriformes</taxon>
        <taxon>Polypteridae</taxon>
        <taxon>Erpetoichthys</taxon>
    </lineage>
</organism>
<dbReference type="SUPFAM" id="SSF53300">
    <property type="entry name" value="vWA-like"/>
    <property type="match status" value="1"/>
</dbReference>
<evidence type="ECO:0000313" key="3">
    <source>
        <dbReference type="Ensembl" id="ENSECRP00000004176.1"/>
    </source>
</evidence>
<evidence type="ECO:0000313" key="4">
    <source>
        <dbReference type="Proteomes" id="UP000694620"/>
    </source>
</evidence>
<dbReference type="Gene3D" id="3.40.50.410">
    <property type="entry name" value="von Willebrand factor, type A domain"/>
    <property type="match status" value="1"/>
</dbReference>
<dbReference type="Pfam" id="PF13768">
    <property type="entry name" value="VWA_3"/>
    <property type="match status" value="1"/>
</dbReference>
<proteinExistence type="predicted"/>
<dbReference type="Proteomes" id="UP000694620">
    <property type="component" value="Chromosome 2"/>
</dbReference>
<accession>A0A8C4RN10</accession>
<reference evidence="3" key="1">
    <citation type="submission" date="2021-06" db="EMBL/GenBank/DDBJ databases">
        <authorList>
            <consortium name="Wellcome Sanger Institute Data Sharing"/>
        </authorList>
    </citation>
    <scope>NUCLEOTIDE SEQUENCE [LARGE SCALE GENOMIC DNA]</scope>
</reference>
<feature type="domain" description="VWFA" evidence="1">
    <location>
        <begin position="226"/>
        <end position="403"/>
    </location>
</feature>
<keyword evidence="4" id="KW-1185">Reference proteome</keyword>
<sequence length="777" mass="86100">MEDGSSVYDFHAEIGGNLIEATIKEKQEAIYDYDDAISSGQEAFLLEESDESPDVFRLSVGSLPAGQTASVSLSYVTELPVQADDALRFFLPTVLCPRYTPQGSTSLTSEVPFVPCDSVPYSLSLNCHLSSLNGIASVKSNSSLSPLEYLSDDKTEAKVSLSPGFQFDRDVELLIYYSQAHQPTAVVEAGVSTAAEGSLMGVPLVMVSLYPEFSRSTEESLTKNGEFIFLMDCSGSMKETMEWESNSARRIESARDTLLLLLKSLPFGCYFNICLFGSHFKFFFPKSVEYTQQTMESAMKKVKDMDANLGGTEILSPLCEIFREPCKPGYPRQLFVFTDGEVGNIKEVIEKVKKNSAKHRCFTFGIGDGASTALIKGMAKAGNGHFQFVCGKDRMQAKVMQTLSFALQPAVTNVALNWHVPDGMEVVPVSETPMMLFSGQQLILYSQLKGKVDETAVGHVSLQYSLCDMEHKTEMHFALNCAKHSRLTAHRLAAKSLINQMEEKKEEQLLTGGGIENLKKNIVEMSSEARVLSPYTAFIAINKESREAIQAPLIRRDIPCGDYMNEVSLFNSGDYMNEVSLFNSGDYMNEVSLFNSGDYMNEVSSFDSGDYMNEVSLFNSAMPCDSSLKASLPKKKGSSLISKIFMKCLSPASNSMSELPVPVEEEKQKDPMLKLISFQKANGSWELQQELINLFNKAEQEVLQKKPKEISDKSVWATFLALLWLHGFNSHMKDEWKFVALKAVSWIKAQPGLNLSICLQAGNDLLGCQLDLKTLEL</sequence>
<dbReference type="InterPro" id="IPR013694">
    <property type="entry name" value="VIT"/>
</dbReference>
<dbReference type="InterPro" id="IPR036465">
    <property type="entry name" value="vWFA_dom_sf"/>
</dbReference>
<dbReference type="Ensembl" id="ENSECRT00000004242.1">
    <property type="protein sequence ID" value="ENSECRP00000004176.1"/>
    <property type="gene ID" value="ENSECRG00000002836.1"/>
</dbReference>
<evidence type="ECO:0000259" key="2">
    <source>
        <dbReference type="PROSITE" id="PS51468"/>
    </source>
</evidence>
<evidence type="ECO:0000259" key="1">
    <source>
        <dbReference type="PROSITE" id="PS50234"/>
    </source>
</evidence>
<dbReference type="GeneTree" id="ENSGT00940000162662"/>
<dbReference type="PROSITE" id="PS51468">
    <property type="entry name" value="VIT"/>
    <property type="match status" value="1"/>
</dbReference>